<comment type="similarity">
    <text evidence="1">Belongs to the iron/ascorbate-dependent oxidoreductase family.</text>
</comment>
<dbReference type="InterPro" id="IPR026992">
    <property type="entry name" value="DIOX_N"/>
</dbReference>
<dbReference type="PANTHER" id="PTHR47990">
    <property type="entry name" value="2-OXOGLUTARATE (2OG) AND FE(II)-DEPENDENT OXYGENASE SUPERFAMILY PROTEIN-RELATED"/>
    <property type="match status" value="1"/>
</dbReference>
<dbReference type="SUPFAM" id="SSF51197">
    <property type="entry name" value="Clavaminate synthase-like"/>
    <property type="match status" value="1"/>
</dbReference>
<dbReference type="EMBL" id="WOWK01000039">
    <property type="protein sequence ID" value="KAF0325104.1"/>
    <property type="molecule type" value="Genomic_DNA"/>
</dbReference>
<reference evidence="4 5" key="1">
    <citation type="submission" date="2019-12" db="EMBL/GenBank/DDBJ databases">
        <title>A genome sequence resource for the geographically widespread anthracnose pathogen Colletotrichum asianum.</title>
        <authorList>
            <person name="Meng Y."/>
        </authorList>
    </citation>
    <scope>NUCLEOTIDE SEQUENCE [LARGE SCALE GENOMIC DNA]</scope>
    <source>
        <strain evidence="4 5">ICMP 18580</strain>
    </source>
</reference>
<dbReference type="InterPro" id="IPR050231">
    <property type="entry name" value="Iron_ascorbate_oxido_reductase"/>
</dbReference>
<keyword evidence="5" id="KW-1185">Reference proteome</keyword>
<proteinExistence type="inferred from homology"/>
<dbReference type="Pfam" id="PF03171">
    <property type="entry name" value="2OG-FeII_Oxy"/>
    <property type="match status" value="1"/>
</dbReference>
<dbReference type="InterPro" id="IPR027443">
    <property type="entry name" value="IPNS-like_sf"/>
</dbReference>
<dbReference type="Proteomes" id="UP000434172">
    <property type="component" value="Unassembled WGS sequence"/>
</dbReference>
<accession>A0A8H3ZM90</accession>
<feature type="domain" description="Non-haem dioxygenase N-terminal" evidence="3">
    <location>
        <begin position="30"/>
        <end position="124"/>
    </location>
</feature>
<comment type="caution">
    <text evidence="4">The sequence shown here is derived from an EMBL/GenBank/DDBJ whole genome shotgun (WGS) entry which is preliminary data.</text>
</comment>
<dbReference type="OrthoDB" id="406156at2759"/>
<dbReference type="Gene3D" id="2.60.120.330">
    <property type="entry name" value="B-lactam Antibiotic, Isopenicillin N Synthase, Chain"/>
    <property type="match status" value="2"/>
</dbReference>
<gene>
    <name evidence="4" type="ORF">GQ607_007725</name>
</gene>
<name>A0A8H3ZM90_9PEZI</name>
<protein>
    <submittedName>
        <fullName evidence="4">Uncharacterized protein</fullName>
    </submittedName>
</protein>
<feature type="domain" description="Isopenicillin N synthase-like Fe(2+) 2OG dioxygenase" evidence="2">
    <location>
        <begin position="213"/>
        <end position="257"/>
    </location>
</feature>
<dbReference type="InterPro" id="IPR044861">
    <property type="entry name" value="IPNS-like_FE2OG_OXY"/>
</dbReference>
<evidence type="ECO:0000256" key="1">
    <source>
        <dbReference type="ARBA" id="ARBA00008056"/>
    </source>
</evidence>
<organism evidence="4 5">
    <name type="scientific">Colletotrichum asianum</name>
    <dbReference type="NCBI Taxonomy" id="702518"/>
    <lineage>
        <taxon>Eukaryota</taxon>
        <taxon>Fungi</taxon>
        <taxon>Dikarya</taxon>
        <taxon>Ascomycota</taxon>
        <taxon>Pezizomycotina</taxon>
        <taxon>Sordariomycetes</taxon>
        <taxon>Hypocreomycetidae</taxon>
        <taxon>Glomerellales</taxon>
        <taxon>Glomerellaceae</taxon>
        <taxon>Colletotrichum</taxon>
        <taxon>Colletotrichum gloeosporioides species complex</taxon>
    </lineage>
</organism>
<sequence length="446" mass="49787">MATTTETVTLPYIQALETLASLDWADLVALDLSKFDQPGGKHELAAELSTAIEKIGFFYVVNHGLSREDIDTQFALASSVLGLSDAEKTPYRAALEAGDYNGWKPAGTRELILGVRDNFEIYDIPKFILEHAERPHPDVVKEHWATIEKFSRHVHDHIVKKLLVIFALALGLDDEEWFVKKHRYEKSSGDHLWYMKYYARSEEENRKLDGTLRHGQLGPPLPPARRRPLINIADALQFLTNGYLKSSIHRVVAPPRDQAHINRLGVIYMVRIEDDTELVPIKESPVLQRRGLADGAVLGADGKPVKAGEWVRERTIENLGSTSSAAGDNAVSDLEVIKGVKMRKTQPIETASTVHLQPPKLSPTPATTMSGMPFTAGSEAYGGWPHRRSIIEFSSDFKDALRADIHEAESSERCDEAAQTPSSLPSSFKTSFLDWFFTSDPLKPRK</sequence>
<evidence type="ECO:0000313" key="5">
    <source>
        <dbReference type="Proteomes" id="UP000434172"/>
    </source>
</evidence>
<dbReference type="AlphaFoldDB" id="A0A8H3ZM90"/>
<dbReference type="Pfam" id="PF14226">
    <property type="entry name" value="DIOX_N"/>
    <property type="match status" value="1"/>
</dbReference>
<evidence type="ECO:0000313" key="4">
    <source>
        <dbReference type="EMBL" id="KAF0325104.1"/>
    </source>
</evidence>
<evidence type="ECO:0000259" key="2">
    <source>
        <dbReference type="Pfam" id="PF03171"/>
    </source>
</evidence>
<evidence type="ECO:0000259" key="3">
    <source>
        <dbReference type="Pfam" id="PF14226"/>
    </source>
</evidence>